<evidence type="ECO:0000256" key="4">
    <source>
        <dbReference type="PIRSR" id="PIRSR602401-1"/>
    </source>
</evidence>
<dbReference type="InterPro" id="IPR036396">
    <property type="entry name" value="Cyt_P450_sf"/>
</dbReference>
<keyword evidence="5" id="KW-0503">Monooxygenase</keyword>
<dbReference type="CDD" id="cd11062">
    <property type="entry name" value="CYP58-like"/>
    <property type="match status" value="1"/>
</dbReference>
<evidence type="ECO:0000313" key="6">
    <source>
        <dbReference type="EMBL" id="WPH03761.1"/>
    </source>
</evidence>
<organism evidence="6 7">
    <name type="scientific">Acrodontium crateriforme</name>
    <dbReference type="NCBI Taxonomy" id="150365"/>
    <lineage>
        <taxon>Eukaryota</taxon>
        <taxon>Fungi</taxon>
        <taxon>Dikarya</taxon>
        <taxon>Ascomycota</taxon>
        <taxon>Pezizomycotina</taxon>
        <taxon>Dothideomycetes</taxon>
        <taxon>Dothideomycetidae</taxon>
        <taxon>Mycosphaerellales</taxon>
        <taxon>Teratosphaeriaceae</taxon>
        <taxon>Acrodontium</taxon>
    </lineage>
</organism>
<proteinExistence type="inferred from homology"/>
<keyword evidence="4 5" id="KW-0349">Heme</keyword>
<dbReference type="PANTHER" id="PTHR24305">
    <property type="entry name" value="CYTOCHROME P450"/>
    <property type="match status" value="1"/>
</dbReference>
<reference evidence="6 7" key="1">
    <citation type="submission" date="2023-11" db="EMBL/GenBank/DDBJ databases">
        <title>An acidophilic fungus is an integral part of prey digestion in a carnivorous sundew plant.</title>
        <authorList>
            <person name="Tsai I.J."/>
        </authorList>
    </citation>
    <scope>NUCLEOTIDE SEQUENCE [LARGE SCALE GENOMIC DNA]</scope>
    <source>
        <strain evidence="6">169a</strain>
    </source>
</reference>
<feature type="binding site" description="axial binding residue" evidence="4">
    <location>
        <position position="441"/>
    </location>
    <ligand>
        <name>heme</name>
        <dbReference type="ChEBI" id="CHEBI:30413"/>
    </ligand>
    <ligandPart>
        <name>Fe</name>
        <dbReference type="ChEBI" id="CHEBI:18248"/>
    </ligandPart>
</feature>
<dbReference type="GO" id="GO:0005506">
    <property type="term" value="F:iron ion binding"/>
    <property type="evidence" value="ECO:0007669"/>
    <property type="project" value="InterPro"/>
</dbReference>
<evidence type="ECO:0000256" key="1">
    <source>
        <dbReference type="ARBA" id="ARBA00001971"/>
    </source>
</evidence>
<dbReference type="GO" id="GO:0016705">
    <property type="term" value="F:oxidoreductase activity, acting on paired donors, with incorporation or reduction of molecular oxygen"/>
    <property type="evidence" value="ECO:0007669"/>
    <property type="project" value="InterPro"/>
</dbReference>
<dbReference type="PRINTS" id="PR00385">
    <property type="entry name" value="P450"/>
</dbReference>
<dbReference type="Gene3D" id="1.10.630.10">
    <property type="entry name" value="Cytochrome P450"/>
    <property type="match status" value="1"/>
</dbReference>
<evidence type="ECO:0000313" key="7">
    <source>
        <dbReference type="Proteomes" id="UP001303373"/>
    </source>
</evidence>
<dbReference type="SUPFAM" id="SSF48264">
    <property type="entry name" value="Cytochrome P450"/>
    <property type="match status" value="1"/>
</dbReference>
<dbReference type="EMBL" id="CP138590">
    <property type="protein sequence ID" value="WPH03761.1"/>
    <property type="molecule type" value="Genomic_DNA"/>
</dbReference>
<comment type="similarity">
    <text evidence="5">Belongs to the cytochrome P450 family.</text>
</comment>
<dbReference type="GO" id="GO:0020037">
    <property type="term" value="F:heme binding"/>
    <property type="evidence" value="ECO:0007669"/>
    <property type="project" value="InterPro"/>
</dbReference>
<dbReference type="Proteomes" id="UP001303373">
    <property type="component" value="Chromosome 11"/>
</dbReference>
<dbReference type="PRINTS" id="PR00463">
    <property type="entry name" value="EP450I"/>
</dbReference>
<gene>
    <name evidence="6" type="ORF">R9X50_00664400</name>
</gene>
<dbReference type="GO" id="GO:0004497">
    <property type="term" value="F:monooxygenase activity"/>
    <property type="evidence" value="ECO:0007669"/>
    <property type="project" value="UniProtKB-KW"/>
</dbReference>
<dbReference type="Pfam" id="PF00067">
    <property type="entry name" value="p450"/>
    <property type="match status" value="1"/>
</dbReference>
<dbReference type="InterPro" id="IPR001128">
    <property type="entry name" value="Cyt_P450"/>
</dbReference>
<sequence>MAFARLIELVVPTSATDTYSIITSVTLGLTGLLAYRVFLSPLRQIPGPFICRMTSLWMYYHSYIGDDCSLIDELHKKYGPVVVISPREVSISDRTALMPIYSDKGGFIKAPCYSNFDIEGHKTIFSTRDPAHRAVRSKAVLPMFSMANIRAGSGAIETSANKLVAKLREEALRSRKTCRSVNVLNLARSLAIDAACAYLFGKSYGGIDEDVESMTANAFVDALVAVGRLFFMPTWFFLLIEETRLKYFLTKEEVDSTESVHGFADQVVRESEKSDLTYQGRLLKAGISLEETEVQCKDLIFAGTDSTGNNFATLCWFLAKYPDIHKRLRDEIAEAEANDPNYLITTLRYLDAVVREGLRLSMANPTRFPREVPPQGWNFTAFNGQQFHFPAKTVVGVQPFTLHLNPEVFPEPLLFKPERWLDATPEMQRDWIPFGQGARQCIARNLATAELLYATRAVVRDGVLEGAKPAKDEIERIQWFNSRVVGDKIELIWA</sequence>
<evidence type="ECO:0000256" key="5">
    <source>
        <dbReference type="RuleBase" id="RU000461"/>
    </source>
</evidence>
<name>A0AAQ3MBZ6_9PEZI</name>
<keyword evidence="3 4" id="KW-0408">Iron</keyword>
<accession>A0AAQ3MBZ6</accession>
<keyword evidence="7" id="KW-1185">Reference proteome</keyword>
<dbReference type="AlphaFoldDB" id="A0AAQ3MBZ6"/>
<keyword evidence="2 4" id="KW-0479">Metal-binding</keyword>
<protein>
    <submittedName>
        <fullName evidence="6">Cytochrome P450 oxidoreductase</fullName>
    </submittedName>
</protein>
<comment type="cofactor">
    <cofactor evidence="1 4">
        <name>heme</name>
        <dbReference type="ChEBI" id="CHEBI:30413"/>
    </cofactor>
</comment>
<dbReference type="InterPro" id="IPR017972">
    <property type="entry name" value="Cyt_P450_CS"/>
</dbReference>
<evidence type="ECO:0000256" key="3">
    <source>
        <dbReference type="ARBA" id="ARBA00023004"/>
    </source>
</evidence>
<dbReference type="InterPro" id="IPR050121">
    <property type="entry name" value="Cytochrome_P450_monoxygenase"/>
</dbReference>
<keyword evidence="5" id="KW-0560">Oxidoreductase</keyword>
<dbReference type="PANTHER" id="PTHR24305:SF156">
    <property type="entry name" value="P450, PUTATIVE (EUROFUNG)-RELATED"/>
    <property type="match status" value="1"/>
</dbReference>
<dbReference type="InterPro" id="IPR002401">
    <property type="entry name" value="Cyt_P450_E_grp-I"/>
</dbReference>
<evidence type="ECO:0000256" key="2">
    <source>
        <dbReference type="ARBA" id="ARBA00022723"/>
    </source>
</evidence>
<dbReference type="PROSITE" id="PS00086">
    <property type="entry name" value="CYTOCHROME_P450"/>
    <property type="match status" value="1"/>
</dbReference>